<dbReference type="FunFam" id="3.30.505.10:FF:000016">
    <property type="entry name" value="B-cell linker protein isoform 2"/>
    <property type="match status" value="1"/>
</dbReference>
<dbReference type="SMART" id="SM00252">
    <property type="entry name" value="SH2"/>
    <property type="match status" value="1"/>
</dbReference>
<dbReference type="GO" id="GO:0035556">
    <property type="term" value="P:intracellular signal transduction"/>
    <property type="evidence" value="ECO:0007669"/>
    <property type="project" value="TreeGrafter"/>
</dbReference>
<protein>
    <recommendedName>
        <fullName evidence="3">SH2 domain-containing protein</fullName>
    </recommendedName>
</protein>
<dbReference type="SUPFAM" id="SSF55550">
    <property type="entry name" value="SH2 domain"/>
    <property type="match status" value="1"/>
</dbReference>
<organism evidence="4 5">
    <name type="scientific">Pelobates cultripes</name>
    <name type="common">Western spadefoot toad</name>
    <dbReference type="NCBI Taxonomy" id="61616"/>
    <lineage>
        <taxon>Eukaryota</taxon>
        <taxon>Metazoa</taxon>
        <taxon>Chordata</taxon>
        <taxon>Craniata</taxon>
        <taxon>Vertebrata</taxon>
        <taxon>Euteleostomi</taxon>
        <taxon>Amphibia</taxon>
        <taxon>Batrachia</taxon>
        <taxon>Anura</taxon>
        <taxon>Pelobatoidea</taxon>
        <taxon>Pelobatidae</taxon>
        <taxon>Pelobates</taxon>
    </lineage>
</organism>
<dbReference type="EMBL" id="OW240917">
    <property type="protein sequence ID" value="CAH2299818.1"/>
    <property type="molecule type" value="Genomic_DNA"/>
</dbReference>
<evidence type="ECO:0000259" key="3">
    <source>
        <dbReference type="PROSITE" id="PS50001"/>
    </source>
</evidence>
<sequence length="255" mass="29996">MSSNRNVFEKVQYILNFDDFIINDLRIAPLSITPSMLQATITVITISGNDPTLCEDHRYMKKKLKKTLLFTHRENMNSNIDRAEHDENRFISSNQDHSNMSSQVWKEKKKMSLPIPKDDFNFSYSEEDSTNCTWYVREYDRLKAECVLYQDNKDGTFLVRDNGNWTYNEPHVLSVYYGGKVYNIKIRYLEESQQFALGTGLRGNEKFYSVEEMIDFYKTTPIKLIDGRGQRDTRGQYCYLTHPPRLIRQKASLSL</sequence>
<dbReference type="GO" id="GO:0005737">
    <property type="term" value="C:cytoplasm"/>
    <property type="evidence" value="ECO:0007669"/>
    <property type="project" value="UniProtKB-ARBA"/>
</dbReference>
<dbReference type="PANTHER" id="PTHR14098">
    <property type="entry name" value="SH2 DOMAIN CONTAINING PROTEIN"/>
    <property type="match status" value="1"/>
</dbReference>
<dbReference type="GO" id="GO:0007169">
    <property type="term" value="P:cell surface receptor protein tyrosine kinase signaling pathway"/>
    <property type="evidence" value="ECO:0007669"/>
    <property type="project" value="TreeGrafter"/>
</dbReference>
<feature type="domain" description="SH2" evidence="3">
    <location>
        <begin position="134"/>
        <end position="244"/>
    </location>
</feature>
<name>A0AAD1WA50_PELCU</name>
<dbReference type="Gene3D" id="3.30.505.10">
    <property type="entry name" value="SH2 domain"/>
    <property type="match status" value="1"/>
</dbReference>
<dbReference type="Proteomes" id="UP001295444">
    <property type="component" value="Chromosome 06"/>
</dbReference>
<reference evidence="4" key="1">
    <citation type="submission" date="2022-03" db="EMBL/GenBank/DDBJ databases">
        <authorList>
            <person name="Alioto T."/>
            <person name="Alioto T."/>
            <person name="Gomez Garrido J."/>
        </authorList>
    </citation>
    <scope>NUCLEOTIDE SEQUENCE</scope>
</reference>
<keyword evidence="1 2" id="KW-0727">SH2 domain</keyword>
<dbReference type="InterPro" id="IPR000980">
    <property type="entry name" value="SH2"/>
</dbReference>
<keyword evidence="5" id="KW-1185">Reference proteome</keyword>
<evidence type="ECO:0000256" key="1">
    <source>
        <dbReference type="ARBA" id="ARBA00022999"/>
    </source>
</evidence>
<dbReference type="InterPro" id="IPR036860">
    <property type="entry name" value="SH2_dom_sf"/>
</dbReference>
<evidence type="ECO:0000313" key="4">
    <source>
        <dbReference type="EMBL" id="CAH2299818.1"/>
    </source>
</evidence>
<gene>
    <name evidence="4" type="ORF">PECUL_23A056993</name>
</gene>
<evidence type="ECO:0000313" key="5">
    <source>
        <dbReference type="Proteomes" id="UP001295444"/>
    </source>
</evidence>
<dbReference type="PROSITE" id="PS50001">
    <property type="entry name" value="SH2"/>
    <property type="match status" value="1"/>
</dbReference>
<dbReference type="AlphaFoldDB" id="A0AAD1WA50"/>
<proteinExistence type="predicted"/>
<evidence type="ECO:0000256" key="2">
    <source>
        <dbReference type="PROSITE-ProRule" id="PRU00191"/>
    </source>
</evidence>
<dbReference type="InterPro" id="IPR051751">
    <property type="entry name" value="Immunoreceptor_sig_adapters"/>
</dbReference>
<accession>A0AAD1WA50</accession>
<dbReference type="PANTHER" id="PTHR14098:SF2">
    <property type="entry name" value="CYTOKINE-DEPENDENT HEMATOPOIETIC CELL LINKER"/>
    <property type="match status" value="1"/>
</dbReference>
<dbReference type="Pfam" id="PF00017">
    <property type="entry name" value="SH2"/>
    <property type="match status" value="1"/>
</dbReference>